<sequence>MATEGQADDIMMSVAQTVRRIWQFLRQFQQQRRGRLAQRLNQSQMRRGAVEEVVRGRQWNRPDAARGTSEAEQRALYGQVDRVSGQLALADAQNEQLSRQAAALERQNAANQQRIAEQQQLLADQRNQDAELNQTDLNRDGIPDTRNRDLDADRNNQVRVADEQRNQNAGDLDKNGVVDTLDREHDKQAQLEEADRKKKAEASDREGVNAVDGAGAAAGGVVAAEEIKDELDERADRQGAQTDQAEQDTVNPDATDATALDTTDPFHEQSAVDTPTVDEHGAPLDAEADELKNPWADHEDAFDGLGAEDPTTDPTVDRDAEAAPASTADNELQSGSPDGPSEYVTDTDTARDAVQEPASDPYVTDTAAEADLPQEQQPETDPYATDTDTAREADPSADLGSPDRSQTAQTLNQDQRQSQEPQGQLQDPAAPAQTQDARTLAQTQDAQAPTQAQDAQALTQDTQSPGQAQQPQDLAQGQNPQGPGQDAQSPGLGQDAQGPAQGGNQSGQVISADHIDELTVNNGAVQTSGQRNSPALPAEEPLIAEYRDARASEQGRGQPSRSSDMTPDEQRTTAYVTSAGRASASGATVRSDGGPTTTTSAGERPDHLRDTRTASKPRTPQQTNSNTLGG</sequence>
<feature type="compositionally biased region" description="Polar residues" evidence="1">
    <location>
        <begin position="239"/>
        <end position="252"/>
    </location>
</feature>
<feature type="compositionally biased region" description="Polar residues" evidence="1">
    <location>
        <begin position="327"/>
        <end position="336"/>
    </location>
</feature>
<dbReference type="EMBL" id="BAAAPH010000008">
    <property type="protein sequence ID" value="GAA1570317.1"/>
    <property type="molecule type" value="Genomic_DNA"/>
</dbReference>
<name>A0ABN2D4T8_9ACTN</name>
<feature type="compositionally biased region" description="Polar residues" evidence="1">
    <location>
        <begin position="555"/>
        <end position="565"/>
    </location>
</feature>
<evidence type="ECO:0000313" key="2">
    <source>
        <dbReference type="EMBL" id="GAA1570317.1"/>
    </source>
</evidence>
<protein>
    <submittedName>
        <fullName evidence="2">Uncharacterized protein</fullName>
    </submittedName>
</protein>
<proteinExistence type="predicted"/>
<feature type="compositionally biased region" description="Low complexity" evidence="1">
    <location>
        <begin position="208"/>
        <end position="224"/>
    </location>
</feature>
<accession>A0ABN2D4T8</accession>
<feature type="compositionally biased region" description="Polar residues" evidence="1">
    <location>
        <begin position="614"/>
        <end position="630"/>
    </location>
</feature>
<evidence type="ECO:0000256" key="1">
    <source>
        <dbReference type="SAM" id="MobiDB-lite"/>
    </source>
</evidence>
<feature type="compositionally biased region" description="Polar residues" evidence="1">
    <location>
        <begin position="519"/>
        <end position="533"/>
    </location>
</feature>
<gene>
    <name evidence="2" type="ORF">GCM10009804_28460</name>
</gene>
<feature type="compositionally biased region" description="Polar residues" evidence="1">
    <location>
        <begin position="403"/>
        <end position="423"/>
    </location>
</feature>
<reference evidence="2 3" key="1">
    <citation type="journal article" date="2019" name="Int. J. Syst. Evol. Microbiol.">
        <title>The Global Catalogue of Microorganisms (GCM) 10K type strain sequencing project: providing services to taxonomists for standard genome sequencing and annotation.</title>
        <authorList>
            <consortium name="The Broad Institute Genomics Platform"/>
            <consortium name="The Broad Institute Genome Sequencing Center for Infectious Disease"/>
            <person name="Wu L."/>
            <person name="Ma J."/>
        </authorList>
    </citation>
    <scope>NUCLEOTIDE SEQUENCE [LARGE SCALE GENOMIC DNA]</scope>
    <source>
        <strain evidence="2 3">JCM 15572</strain>
    </source>
</reference>
<keyword evidence="3" id="KW-1185">Reference proteome</keyword>
<evidence type="ECO:0000313" key="3">
    <source>
        <dbReference type="Proteomes" id="UP001501705"/>
    </source>
</evidence>
<feature type="compositionally biased region" description="Low complexity" evidence="1">
    <location>
        <begin position="576"/>
        <end position="591"/>
    </location>
</feature>
<feature type="compositionally biased region" description="Basic and acidic residues" evidence="1">
    <location>
        <begin position="603"/>
        <end position="613"/>
    </location>
</feature>
<feature type="region of interest" description="Disordered" evidence="1">
    <location>
        <begin position="132"/>
        <end position="630"/>
    </location>
</feature>
<comment type="caution">
    <text evidence="2">The sequence shown here is derived from an EMBL/GenBank/DDBJ whole genome shotgun (WGS) entry which is preliminary data.</text>
</comment>
<dbReference type="Proteomes" id="UP001501705">
    <property type="component" value="Unassembled WGS sequence"/>
</dbReference>
<feature type="compositionally biased region" description="Low complexity" evidence="1">
    <location>
        <begin position="424"/>
        <end position="481"/>
    </location>
</feature>
<feature type="compositionally biased region" description="Basic and acidic residues" evidence="1">
    <location>
        <begin position="289"/>
        <end position="301"/>
    </location>
</feature>
<feature type="compositionally biased region" description="Low complexity" evidence="1">
    <location>
        <begin position="253"/>
        <end position="263"/>
    </location>
</feature>
<feature type="compositionally biased region" description="Basic and acidic residues" evidence="1">
    <location>
        <begin position="137"/>
        <end position="207"/>
    </location>
</feature>
<organism evidence="2 3">
    <name type="scientific">Kribbella hippodromi</name>
    <dbReference type="NCBI Taxonomy" id="434347"/>
    <lineage>
        <taxon>Bacteria</taxon>
        <taxon>Bacillati</taxon>
        <taxon>Actinomycetota</taxon>
        <taxon>Actinomycetes</taxon>
        <taxon>Propionibacteriales</taxon>
        <taxon>Kribbellaceae</taxon>
        <taxon>Kribbella</taxon>
    </lineage>
</organism>